<dbReference type="Proteomes" id="UP000245488">
    <property type="component" value="Chromosome"/>
</dbReference>
<keyword evidence="2" id="KW-1185">Reference proteome</keyword>
<reference evidence="1 2" key="1">
    <citation type="submission" date="2017-09" db="EMBL/GenBank/DDBJ databases">
        <title>High-quality draft genome sequence of Butyrivibrio fibrisolvens INBov1, isolated from cow rumen.</title>
        <authorList>
            <person name="Rodriguez Hernaez J."/>
            <person name="Rivarola M."/>
            <person name="Paniego N."/>
            <person name="Cravero S."/>
            <person name="Ceron Cucchi M."/>
            <person name="Martinez M.C."/>
        </authorList>
    </citation>
    <scope>NUCLEOTIDE SEQUENCE [LARGE SCALE GENOMIC DNA]</scope>
    <source>
        <strain evidence="1 2">INBov1</strain>
    </source>
</reference>
<dbReference type="RefSeq" id="WP_110073865.1">
    <property type="nucleotide sequence ID" value="NZ_CM009896.1"/>
</dbReference>
<proteinExistence type="predicted"/>
<name>A0A317G7P6_BUTFI</name>
<comment type="caution">
    <text evidence="1">The sequence shown here is derived from an EMBL/GenBank/DDBJ whole genome shotgun (WGS) entry which is preliminary data.</text>
</comment>
<accession>A0A317G7P6</accession>
<dbReference type="EMBL" id="NXNG01000001">
    <property type="protein sequence ID" value="PWT28793.1"/>
    <property type="molecule type" value="Genomic_DNA"/>
</dbReference>
<organism evidence="1 2">
    <name type="scientific">Butyrivibrio fibrisolvens</name>
    <dbReference type="NCBI Taxonomy" id="831"/>
    <lineage>
        <taxon>Bacteria</taxon>
        <taxon>Bacillati</taxon>
        <taxon>Bacillota</taxon>
        <taxon>Clostridia</taxon>
        <taxon>Lachnospirales</taxon>
        <taxon>Lachnospiraceae</taxon>
        <taxon>Butyrivibrio</taxon>
    </lineage>
</organism>
<gene>
    <name evidence="1" type="ORF">CPT75_17595</name>
</gene>
<evidence type="ECO:0000313" key="2">
    <source>
        <dbReference type="Proteomes" id="UP000245488"/>
    </source>
</evidence>
<protein>
    <submittedName>
        <fullName evidence="1">Uncharacterized protein</fullName>
    </submittedName>
</protein>
<dbReference type="AlphaFoldDB" id="A0A317G7P6"/>
<evidence type="ECO:0000313" key="1">
    <source>
        <dbReference type="EMBL" id="PWT28793.1"/>
    </source>
</evidence>
<sequence length="73" mass="8769">MRKTCSEAHNQLQRWNSIRSEWEDKKSREIEADYIGPMQSVLTHMSEKLFEINSFIDETEERINDIKEENCYG</sequence>